<evidence type="ECO:0000313" key="1">
    <source>
        <dbReference type="EMBL" id="RAS75669.1"/>
    </source>
</evidence>
<dbReference type="EMBL" id="LVYK01000033">
    <property type="protein sequence ID" value="RAS75669.1"/>
    <property type="molecule type" value="Genomic_DNA"/>
</dbReference>
<sequence>MGIKVRNINPVVVKKIEKMAREKEIQRQEFLKKQIETLTFFRKQTTRKHHLEKLIDKNIQ</sequence>
<organism evidence="1 2">
    <name type="scientific">Priestia endophytica</name>
    <dbReference type="NCBI Taxonomy" id="135735"/>
    <lineage>
        <taxon>Bacteria</taxon>
        <taxon>Bacillati</taxon>
        <taxon>Bacillota</taxon>
        <taxon>Bacilli</taxon>
        <taxon>Bacillales</taxon>
        <taxon>Bacillaceae</taxon>
        <taxon>Priestia</taxon>
    </lineage>
</organism>
<evidence type="ECO:0000313" key="2">
    <source>
        <dbReference type="Proteomes" id="UP000250174"/>
    </source>
</evidence>
<dbReference type="RefSeq" id="WP_113715303.1">
    <property type="nucleotide sequence ID" value="NZ_LVYK01000033.1"/>
</dbReference>
<dbReference type="Proteomes" id="UP000250174">
    <property type="component" value="Unassembled WGS sequence"/>
</dbReference>
<dbReference type="AlphaFoldDB" id="A0AAX1Q7R0"/>
<protein>
    <submittedName>
        <fullName evidence="1">Uncharacterized protein</fullName>
    </submittedName>
</protein>
<gene>
    <name evidence="1" type="ORF">A3864_15390</name>
</gene>
<keyword evidence="1" id="KW-0614">Plasmid</keyword>
<geneLocation type="plasmid" evidence="1">
    <name>pBEH1</name>
</geneLocation>
<accession>A0AAX1Q7R0</accession>
<proteinExistence type="predicted"/>
<reference evidence="1 2" key="1">
    <citation type="submission" date="2016-03" db="EMBL/GenBank/DDBJ databases">
        <title>Comparison of Bacillus endophyticus and B. anthracis characteristics using whole genome sequence analysis and microbiological techniques.</title>
        <authorList>
            <person name="Lekota K.E."/>
            <person name="Mafofo J."/>
            <person name="Rees J."/>
            <person name="Muchadeyi F.C."/>
            <person name="Madoroba E."/>
            <person name="Van Heerden H."/>
        </authorList>
    </citation>
    <scope>NUCLEOTIDE SEQUENCE [LARGE SCALE GENOMIC DNA]</scope>
    <source>
        <strain evidence="1 2">3631_10C</strain>
        <plasmid evidence="1">pBEH1</plasmid>
    </source>
</reference>
<comment type="caution">
    <text evidence="1">The sequence shown here is derived from an EMBL/GenBank/DDBJ whole genome shotgun (WGS) entry which is preliminary data.</text>
</comment>
<name>A0AAX1Q7R0_9BACI</name>
<dbReference type="GeneID" id="72762162"/>